<gene>
    <name evidence="2" type="ORF">SI8410_04005638</name>
</gene>
<dbReference type="Proteomes" id="UP000663760">
    <property type="component" value="Chromosome 4"/>
</dbReference>
<dbReference type="OrthoDB" id="692030at2759"/>
<sequence length="339" mass="37208">MRNRSTSSKGKRGKEAGITELKEDPHLSGAYLRRLVKQLGSSLPRATTDPKASQGFGETHPQGAATQHRKQARRRVHTSKPYQERVINMAEARREIVTALRVHRAAMKRASEQQQLHQGKPAPPHPPPPSSFEDLREKTITVENPLNFNSPILPSTLCPPFSWPYSNVAPIIPCRPLGLNLNLEGFADRGTSISGIRTSLSDYSSSSSSTAFRCPSASPETKSASEAIAKSAATRELHLSVDEEEMARIISIGEQHDLEWNDKLNSVTSAWWSELLQAAEASAGGEGKAASSLAVPALLSDRQEHMDDRCCLSKEHMQDNLLSRLENGEFAGVDSEWLT</sequence>
<proteinExistence type="predicted"/>
<feature type="compositionally biased region" description="Basic residues" evidence="1">
    <location>
        <begin position="67"/>
        <end position="78"/>
    </location>
</feature>
<protein>
    <submittedName>
        <fullName evidence="2">Uncharacterized protein</fullName>
    </submittedName>
</protein>
<dbReference type="PANTHER" id="PTHR37256">
    <property type="entry name" value="E1A-BINDING PROTEIN P400-LIKE"/>
    <property type="match status" value="1"/>
</dbReference>
<dbReference type="EMBL" id="LR746267">
    <property type="protein sequence ID" value="CAA7394977.1"/>
    <property type="molecule type" value="Genomic_DNA"/>
</dbReference>
<feature type="compositionally biased region" description="Basic and acidic residues" evidence="1">
    <location>
        <begin position="13"/>
        <end position="26"/>
    </location>
</feature>
<keyword evidence="3" id="KW-1185">Reference proteome</keyword>
<organism evidence="2 3">
    <name type="scientific">Spirodela intermedia</name>
    <name type="common">Intermediate duckweed</name>
    <dbReference type="NCBI Taxonomy" id="51605"/>
    <lineage>
        <taxon>Eukaryota</taxon>
        <taxon>Viridiplantae</taxon>
        <taxon>Streptophyta</taxon>
        <taxon>Embryophyta</taxon>
        <taxon>Tracheophyta</taxon>
        <taxon>Spermatophyta</taxon>
        <taxon>Magnoliopsida</taxon>
        <taxon>Liliopsida</taxon>
        <taxon>Araceae</taxon>
        <taxon>Lemnoideae</taxon>
        <taxon>Spirodela</taxon>
    </lineage>
</organism>
<accession>A0A7I8KB13</accession>
<dbReference type="AlphaFoldDB" id="A0A7I8KB13"/>
<feature type="region of interest" description="Disordered" evidence="1">
    <location>
        <begin position="41"/>
        <end position="80"/>
    </location>
</feature>
<reference evidence="2" key="1">
    <citation type="submission" date="2020-02" db="EMBL/GenBank/DDBJ databases">
        <authorList>
            <person name="Scholz U."/>
            <person name="Mascher M."/>
            <person name="Fiebig A."/>
        </authorList>
    </citation>
    <scope>NUCLEOTIDE SEQUENCE</scope>
</reference>
<feature type="region of interest" description="Disordered" evidence="1">
    <location>
        <begin position="105"/>
        <end position="133"/>
    </location>
</feature>
<name>A0A7I8KB13_SPIIN</name>
<dbReference type="PANTHER" id="PTHR37256:SF1">
    <property type="entry name" value="MYB-LIKE PROTEIN A"/>
    <property type="match status" value="1"/>
</dbReference>
<feature type="compositionally biased region" description="Pro residues" evidence="1">
    <location>
        <begin position="121"/>
        <end position="130"/>
    </location>
</feature>
<evidence type="ECO:0000256" key="1">
    <source>
        <dbReference type="SAM" id="MobiDB-lite"/>
    </source>
</evidence>
<feature type="region of interest" description="Disordered" evidence="1">
    <location>
        <begin position="1"/>
        <end position="26"/>
    </location>
</feature>
<evidence type="ECO:0000313" key="2">
    <source>
        <dbReference type="EMBL" id="CAA7394977.1"/>
    </source>
</evidence>
<evidence type="ECO:0000313" key="3">
    <source>
        <dbReference type="Proteomes" id="UP000663760"/>
    </source>
</evidence>